<evidence type="ECO:0008006" key="3">
    <source>
        <dbReference type="Google" id="ProtNLM"/>
    </source>
</evidence>
<organism evidence="1 2">
    <name type="scientific">Somion occarium</name>
    <dbReference type="NCBI Taxonomy" id="3059160"/>
    <lineage>
        <taxon>Eukaryota</taxon>
        <taxon>Fungi</taxon>
        <taxon>Dikarya</taxon>
        <taxon>Basidiomycota</taxon>
        <taxon>Agaricomycotina</taxon>
        <taxon>Agaricomycetes</taxon>
        <taxon>Polyporales</taxon>
        <taxon>Cerrenaceae</taxon>
        <taxon>Somion</taxon>
    </lineage>
</organism>
<reference evidence="2" key="1">
    <citation type="submission" date="2024-04" db="EMBL/GenBank/DDBJ databases">
        <authorList>
            <person name="Shaw F."/>
            <person name="Minotto A."/>
        </authorList>
    </citation>
    <scope>NUCLEOTIDE SEQUENCE [LARGE SCALE GENOMIC DNA]</scope>
</reference>
<name>A0ABP1D4X5_9APHY</name>
<sequence>MSSTNLQHEVVAVPSSSRPICTLRDAFIAANEQLPLLSPQDLKAPNKIEPHYLSDDERYGLSRHLLTLASSSLELSQALFYADPQSRDAHRPFLDSISTVRMYLNDAMKHAPVLQGDVQRPSVTSYHIVNIPKLLLPGNPALPEEEVDPEYAKVREWRHRLQKAFLYKVSLREEAASEMNVLFNVIECYEHITVASLSYSKIGKVMRHISVLSPEKVPMNDEYHFRERAKALVDKWFRMLQTQAAIGDFKTSAGPSAEATVEETSNGKQVTVATTTASELEPGPIGTVGVDLENGLENLTISETT</sequence>
<evidence type="ECO:0000313" key="1">
    <source>
        <dbReference type="EMBL" id="CAL1702906.1"/>
    </source>
</evidence>
<evidence type="ECO:0000313" key="2">
    <source>
        <dbReference type="Proteomes" id="UP001497453"/>
    </source>
</evidence>
<proteinExistence type="predicted"/>
<accession>A0ABP1D4X5</accession>
<gene>
    <name evidence="1" type="ORF">GFSPODELE1_LOCUS4300</name>
</gene>
<protein>
    <recommendedName>
        <fullName evidence="3">TFIIS N-terminal domain-containing protein</fullName>
    </recommendedName>
</protein>
<keyword evidence="2" id="KW-1185">Reference proteome</keyword>
<dbReference type="Proteomes" id="UP001497453">
    <property type="component" value="Chromosome 2"/>
</dbReference>
<dbReference type="EMBL" id="OZ037945">
    <property type="protein sequence ID" value="CAL1702906.1"/>
    <property type="molecule type" value="Genomic_DNA"/>
</dbReference>